<protein>
    <recommendedName>
        <fullName evidence="8">D-cysteine desulfhydrase</fullName>
    </recommendedName>
</protein>
<dbReference type="OrthoDB" id="5291638at2"/>
<sequence length="290" mass="33618">MFFPPSPFEKRTFNKQIFYIKRDDLLDKDFSGNKARKFYYFLTHDFPHIKRVVSSGSNQSNAMYSLSVLARLKGWEFIYVCDHLSHFLKENPMGNYKAALANGMNIIESHLREEEAEKWLDAKSLHVKEGGRQREAEEGMKILANELLSDIQTHSIQNPYLFFPSGTGTTALFLQKHLPFPVFTCNTVGNSVYLEEQWKMVEPDLTRLPTILETKRKYHYGKLYPELFELWKSLKNEMGVEFDLVYDPVGWKTLLEHISSLDGTPIYLHQGGILGNSSMIARYARKANML</sequence>
<evidence type="ECO:0000313" key="6">
    <source>
        <dbReference type="EMBL" id="ARU48941.1"/>
    </source>
</evidence>
<comment type="cofactor">
    <cofactor evidence="1">
        <name>pyridoxal 5'-phosphate</name>
        <dbReference type="ChEBI" id="CHEBI:597326"/>
    </cofactor>
</comment>
<dbReference type="InterPro" id="IPR036052">
    <property type="entry name" value="TrpB-like_PALP_sf"/>
</dbReference>
<feature type="modified residue" description="N6-(pyridoxal phosphate)lysine" evidence="5">
    <location>
        <position position="34"/>
    </location>
</feature>
<dbReference type="SUPFAM" id="SSF53686">
    <property type="entry name" value="Tryptophan synthase beta subunit-like PLP-dependent enzymes"/>
    <property type="match status" value="1"/>
</dbReference>
<dbReference type="EMBL" id="CP021416">
    <property type="protein sequence ID" value="ARU48941.1"/>
    <property type="molecule type" value="Genomic_DNA"/>
</dbReference>
<evidence type="ECO:0008006" key="8">
    <source>
        <dbReference type="Google" id="ProtNLM"/>
    </source>
</evidence>
<evidence type="ECO:0000256" key="1">
    <source>
        <dbReference type="ARBA" id="ARBA00001933"/>
    </source>
</evidence>
<evidence type="ECO:0000256" key="5">
    <source>
        <dbReference type="PIRSR" id="PIRSR006278-2"/>
    </source>
</evidence>
<organism evidence="6 7">
    <name type="scientific">Sulfurospirillum diekertiae</name>
    <dbReference type="NCBI Taxonomy" id="1854492"/>
    <lineage>
        <taxon>Bacteria</taxon>
        <taxon>Pseudomonadati</taxon>
        <taxon>Campylobacterota</taxon>
        <taxon>Epsilonproteobacteria</taxon>
        <taxon>Campylobacterales</taxon>
        <taxon>Sulfurospirillaceae</taxon>
        <taxon>Sulfurospirillum</taxon>
    </lineage>
</organism>
<accession>A0A1Y0HLH4</accession>
<evidence type="ECO:0000256" key="4">
    <source>
        <dbReference type="PIRSR" id="PIRSR006278-1"/>
    </source>
</evidence>
<proteinExistence type="inferred from homology"/>
<comment type="similarity">
    <text evidence="2">Belongs to the ACC deaminase/D-cysteine desulfhydrase family.</text>
</comment>
<reference evidence="7" key="1">
    <citation type="submission" date="2017-05" db="EMBL/GenBank/DDBJ databases">
        <title>Dechlorination kinetics govern the competition between two new strains of the genus Sulfurospirillum.</title>
        <authorList>
            <person name="Buttet G.F."/>
            <person name="Murray A.M."/>
            <person name="Goris T."/>
            <person name="Burion M."/>
            <person name="Lin B."/>
            <person name="Rolle M."/>
            <person name="Maillard J."/>
        </authorList>
    </citation>
    <scope>NUCLEOTIDE SEQUENCE [LARGE SCALE GENOMIC DNA]</scope>
    <source>
        <strain evidence="7">SL2-1</strain>
    </source>
</reference>
<dbReference type="PANTHER" id="PTHR43780:SF2">
    <property type="entry name" value="1-AMINOCYCLOPROPANE-1-CARBOXYLATE DEAMINASE-RELATED"/>
    <property type="match status" value="1"/>
</dbReference>
<dbReference type="Proteomes" id="UP000196005">
    <property type="component" value="Chromosome"/>
</dbReference>
<dbReference type="GO" id="GO:0019148">
    <property type="term" value="F:D-cysteine desulfhydrase activity"/>
    <property type="evidence" value="ECO:0007669"/>
    <property type="project" value="TreeGrafter"/>
</dbReference>
<keyword evidence="7" id="KW-1185">Reference proteome</keyword>
<feature type="active site" description="Nucleophile" evidence="4">
    <location>
        <position position="60"/>
    </location>
</feature>
<gene>
    <name evidence="6" type="ORF">Sdiek1_1782</name>
</gene>
<dbReference type="AlphaFoldDB" id="A0A1Y0HLH4"/>
<dbReference type="PANTHER" id="PTHR43780">
    <property type="entry name" value="1-AMINOCYCLOPROPANE-1-CARBOXYLATE DEAMINASE-RELATED"/>
    <property type="match status" value="1"/>
</dbReference>
<dbReference type="RefSeq" id="WP_087438770.1">
    <property type="nucleotide sequence ID" value="NZ_CP021416.1"/>
</dbReference>
<evidence type="ECO:0000256" key="3">
    <source>
        <dbReference type="ARBA" id="ARBA00022898"/>
    </source>
</evidence>
<keyword evidence="3 5" id="KW-0663">Pyridoxal phosphate</keyword>
<name>A0A1Y0HLH4_9BACT</name>
<dbReference type="KEGG" id="suls:Sdiek1_1782"/>
<evidence type="ECO:0000313" key="7">
    <source>
        <dbReference type="Proteomes" id="UP000196005"/>
    </source>
</evidence>
<dbReference type="PIRSF" id="PIRSF006278">
    <property type="entry name" value="ACCD_DCysDesulf"/>
    <property type="match status" value="1"/>
</dbReference>
<dbReference type="Gene3D" id="3.40.50.1100">
    <property type="match status" value="1"/>
</dbReference>
<dbReference type="InterPro" id="IPR027278">
    <property type="entry name" value="ACCD_DCysDesulf"/>
</dbReference>
<evidence type="ECO:0000256" key="2">
    <source>
        <dbReference type="ARBA" id="ARBA00008639"/>
    </source>
</evidence>